<feature type="region of interest" description="Disordered" evidence="4">
    <location>
        <begin position="1"/>
        <end position="56"/>
    </location>
</feature>
<dbReference type="GO" id="GO:0003950">
    <property type="term" value="F:NAD+ poly-ADP-ribosyltransferase activity"/>
    <property type="evidence" value="ECO:0007669"/>
    <property type="project" value="TreeGrafter"/>
</dbReference>
<dbReference type="InterPro" id="IPR049296">
    <property type="entry name" value="PARP1-like_PADR1_N"/>
</dbReference>
<keyword evidence="3" id="KW-0520">NAD</keyword>
<evidence type="ECO:0000313" key="8">
    <source>
        <dbReference type="Proteomes" id="UP000655225"/>
    </source>
</evidence>
<protein>
    <submittedName>
        <fullName evidence="7">Uncharacterized protein</fullName>
    </submittedName>
</protein>
<proteinExistence type="predicted"/>
<dbReference type="EMBL" id="JABCRI010000011">
    <property type="protein sequence ID" value="KAF8397834.1"/>
    <property type="molecule type" value="Genomic_DNA"/>
</dbReference>
<dbReference type="Pfam" id="PF08063">
    <property type="entry name" value="Zn_ribbon_PADR1"/>
    <property type="match status" value="1"/>
</dbReference>
<evidence type="ECO:0000256" key="1">
    <source>
        <dbReference type="ARBA" id="ARBA00022676"/>
    </source>
</evidence>
<dbReference type="InterPro" id="IPR050800">
    <property type="entry name" value="ARTD/PARP"/>
</dbReference>
<dbReference type="InterPro" id="IPR012982">
    <property type="entry name" value="PARP1-like_PADR1_Zn_ribbon"/>
</dbReference>
<dbReference type="PANTHER" id="PTHR10459">
    <property type="entry name" value="DNA LIGASE"/>
    <property type="match status" value="1"/>
</dbReference>
<keyword evidence="1" id="KW-0328">Glycosyltransferase</keyword>
<name>A0A835DEZ2_TETSI</name>
<dbReference type="OrthoDB" id="1731146at2759"/>
<comment type="caution">
    <text evidence="7">The sequence shown here is derived from an EMBL/GenBank/DDBJ whole genome shotgun (WGS) entry which is preliminary data.</text>
</comment>
<dbReference type="GO" id="GO:0005730">
    <property type="term" value="C:nucleolus"/>
    <property type="evidence" value="ECO:0007669"/>
    <property type="project" value="TreeGrafter"/>
</dbReference>
<organism evidence="7 8">
    <name type="scientific">Tetracentron sinense</name>
    <name type="common">Spur-leaf</name>
    <dbReference type="NCBI Taxonomy" id="13715"/>
    <lineage>
        <taxon>Eukaryota</taxon>
        <taxon>Viridiplantae</taxon>
        <taxon>Streptophyta</taxon>
        <taxon>Embryophyta</taxon>
        <taxon>Tracheophyta</taxon>
        <taxon>Spermatophyta</taxon>
        <taxon>Magnoliopsida</taxon>
        <taxon>Trochodendrales</taxon>
        <taxon>Trochodendraceae</taxon>
        <taxon>Tetracentron</taxon>
    </lineage>
</organism>
<evidence type="ECO:0000256" key="3">
    <source>
        <dbReference type="ARBA" id="ARBA00023027"/>
    </source>
</evidence>
<evidence type="ECO:0000256" key="4">
    <source>
        <dbReference type="SAM" id="MobiDB-lite"/>
    </source>
</evidence>
<dbReference type="GO" id="GO:0008270">
    <property type="term" value="F:zinc ion binding"/>
    <property type="evidence" value="ECO:0007669"/>
    <property type="project" value="InterPro"/>
</dbReference>
<sequence>MGIKVPEMMSDEDEKVEGTRKHKVEKKEEKVGEQKKAKRAKSEIKSENGGGNGKKATEEFEEFCRATREHLSMEQIREILEANGQPMMLLFLDGHQDMLFYGPLEKCPLCNGNMECTGSYSCRSPCSEWSSCTFNTREPHRRKDAIKLPDSIMNSAISDGSFESRHTEVLGVMEAKVSGEVKEVSTEVGIEVNEMPAEVRQVAVGMSWRQCDHQGHHERSWKDCQSLSNHEIGRTPRPLVE</sequence>
<feature type="domain" description="PARP1-like PADR1" evidence="6">
    <location>
        <begin position="54"/>
        <end position="102"/>
    </location>
</feature>
<feature type="domain" description="PARP1-like PADR1" evidence="5">
    <location>
        <begin position="104"/>
        <end position="141"/>
    </location>
</feature>
<dbReference type="GO" id="GO:0006302">
    <property type="term" value="P:double-strand break repair"/>
    <property type="evidence" value="ECO:0007669"/>
    <property type="project" value="TreeGrafter"/>
</dbReference>
<dbReference type="AlphaFoldDB" id="A0A835DEZ2"/>
<dbReference type="SMART" id="SM01335">
    <property type="entry name" value="PADR1"/>
    <property type="match status" value="1"/>
</dbReference>
<dbReference type="PANTHER" id="PTHR10459:SF106">
    <property type="entry name" value="PROTEIN ADP-RIBOSYLTRANSFERASE PARP3"/>
    <property type="match status" value="1"/>
</dbReference>
<accession>A0A835DEZ2</accession>
<dbReference type="Proteomes" id="UP000655225">
    <property type="component" value="Unassembled WGS sequence"/>
</dbReference>
<evidence type="ECO:0000313" key="7">
    <source>
        <dbReference type="EMBL" id="KAF8397834.1"/>
    </source>
</evidence>
<dbReference type="Pfam" id="PF21728">
    <property type="entry name" value="PADR1_N"/>
    <property type="match status" value="1"/>
</dbReference>
<dbReference type="GO" id="GO:1990404">
    <property type="term" value="F:NAD+-protein mono-ADP-ribosyltransferase activity"/>
    <property type="evidence" value="ECO:0007669"/>
    <property type="project" value="TreeGrafter"/>
</dbReference>
<evidence type="ECO:0000259" key="5">
    <source>
        <dbReference type="Pfam" id="PF08063"/>
    </source>
</evidence>
<dbReference type="PROSITE" id="PS52007">
    <property type="entry name" value="PADR1"/>
    <property type="match status" value="1"/>
</dbReference>
<gene>
    <name evidence="7" type="ORF">HHK36_016759</name>
</gene>
<evidence type="ECO:0000259" key="6">
    <source>
        <dbReference type="Pfam" id="PF21728"/>
    </source>
</evidence>
<evidence type="ECO:0000256" key="2">
    <source>
        <dbReference type="ARBA" id="ARBA00022679"/>
    </source>
</evidence>
<feature type="compositionally biased region" description="Basic and acidic residues" evidence="4">
    <location>
        <begin position="25"/>
        <end position="46"/>
    </location>
</feature>
<keyword evidence="8" id="KW-1185">Reference proteome</keyword>
<dbReference type="Gene3D" id="3.90.640.80">
    <property type="match status" value="1"/>
</dbReference>
<dbReference type="GO" id="GO:0070212">
    <property type="term" value="P:protein poly-ADP-ribosylation"/>
    <property type="evidence" value="ECO:0007669"/>
    <property type="project" value="TreeGrafter"/>
</dbReference>
<keyword evidence="2" id="KW-0808">Transferase</keyword>
<reference evidence="7 8" key="1">
    <citation type="submission" date="2020-04" db="EMBL/GenBank/DDBJ databases">
        <title>Plant Genome Project.</title>
        <authorList>
            <person name="Zhang R.-G."/>
        </authorList>
    </citation>
    <scope>NUCLEOTIDE SEQUENCE [LARGE SCALE GENOMIC DNA]</scope>
    <source>
        <strain evidence="7">YNK0</strain>
        <tissue evidence="7">Leaf</tissue>
    </source>
</reference>